<evidence type="ECO:0000256" key="7">
    <source>
        <dbReference type="ARBA" id="ARBA00023136"/>
    </source>
</evidence>
<proteinExistence type="inferred from homology"/>
<protein>
    <submittedName>
        <fullName evidence="9">TIGR01620 family protein</fullName>
    </submittedName>
</protein>
<evidence type="ECO:0000256" key="5">
    <source>
        <dbReference type="ARBA" id="ARBA00022692"/>
    </source>
</evidence>
<organism evidence="9 10">
    <name type="scientific">Candidatus Rhodoblastus alkanivorans</name>
    <dbReference type="NCBI Taxonomy" id="2954117"/>
    <lineage>
        <taxon>Bacteria</taxon>
        <taxon>Pseudomonadati</taxon>
        <taxon>Pseudomonadota</taxon>
        <taxon>Alphaproteobacteria</taxon>
        <taxon>Hyphomicrobiales</taxon>
        <taxon>Rhodoblastaceae</taxon>
        <taxon>Rhodoblastus</taxon>
    </lineage>
</organism>
<dbReference type="PANTHER" id="PTHR39342">
    <property type="entry name" value="UPF0283 MEMBRANE PROTEIN YCJF"/>
    <property type="match status" value="1"/>
</dbReference>
<dbReference type="NCBIfam" id="TIGR01620">
    <property type="entry name" value="hyp_HI0043"/>
    <property type="match status" value="1"/>
</dbReference>
<dbReference type="EMBL" id="JAIVFP010000001">
    <property type="protein sequence ID" value="MCI4683793.1"/>
    <property type="molecule type" value="Genomic_DNA"/>
</dbReference>
<evidence type="ECO:0000313" key="10">
    <source>
        <dbReference type="Proteomes" id="UP001139104"/>
    </source>
</evidence>
<evidence type="ECO:0000256" key="1">
    <source>
        <dbReference type="ARBA" id="ARBA00004429"/>
    </source>
</evidence>
<evidence type="ECO:0000256" key="2">
    <source>
        <dbReference type="ARBA" id="ARBA00008255"/>
    </source>
</evidence>
<dbReference type="InterPro" id="IPR021147">
    <property type="entry name" value="DUF697"/>
</dbReference>
<feature type="transmembrane region" description="Helical" evidence="8">
    <location>
        <begin position="64"/>
        <end position="86"/>
    </location>
</feature>
<gene>
    <name evidence="9" type="ORF">K2U94_13640</name>
</gene>
<evidence type="ECO:0000256" key="4">
    <source>
        <dbReference type="ARBA" id="ARBA00022519"/>
    </source>
</evidence>
<dbReference type="PANTHER" id="PTHR39342:SF1">
    <property type="entry name" value="UPF0283 MEMBRANE PROTEIN YCJF"/>
    <property type="match status" value="1"/>
</dbReference>
<reference evidence="9" key="1">
    <citation type="journal article" date="2022" name="ISME J.">
        <title>Identification of active gaseous-alkane degraders at natural gas seeps.</title>
        <authorList>
            <person name="Farhan Ul Haque M."/>
            <person name="Hernandez M."/>
            <person name="Crombie A.T."/>
            <person name="Murrell J.C."/>
        </authorList>
    </citation>
    <scope>NUCLEOTIDE SEQUENCE</scope>
    <source>
        <strain evidence="9">PC2</strain>
    </source>
</reference>
<comment type="similarity">
    <text evidence="2">Belongs to the UPF0283 family.</text>
</comment>
<evidence type="ECO:0000256" key="8">
    <source>
        <dbReference type="SAM" id="Phobius"/>
    </source>
</evidence>
<evidence type="ECO:0000256" key="6">
    <source>
        <dbReference type="ARBA" id="ARBA00022989"/>
    </source>
</evidence>
<evidence type="ECO:0000256" key="3">
    <source>
        <dbReference type="ARBA" id="ARBA00022475"/>
    </source>
</evidence>
<keyword evidence="7 8" id="KW-0472">Membrane</keyword>
<dbReference type="Proteomes" id="UP001139104">
    <property type="component" value="Unassembled WGS sequence"/>
</dbReference>
<dbReference type="Pfam" id="PF05128">
    <property type="entry name" value="DUF697"/>
    <property type="match status" value="1"/>
</dbReference>
<keyword evidence="5 8" id="KW-0812">Transmembrane</keyword>
<dbReference type="RefSeq" id="WP_243067723.1">
    <property type="nucleotide sequence ID" value="NZ_JAIVFK010000006.1"/>
</dbReference>
<evidence type="ECO:0000313" key="9">
    <source>
        <dbReference type="EMBL" id="MCI4683793.1"/>
    </source>
</evidence>
<name>A0ABS9Z843_9HYPH</name>
<feature type="transmembrane region" description="Helical" evidence="8">
    <location>
        <begin position="98"/>
        <end position="120"/>
    </location>
</feature>
<accession>A0ABS9Z843</accession>
<keyword evidence="4" id="KW-0997">Cell inner membrane</keyword>
<comment type="subcellular location">
    <subcellularLocation>
        <location evidence="1">Cell inner membrane</location>
        <topology evidence="1">Multi-pass membrane protein</topology>
    </subcellularLocation>
</comment>
<dbReference type="InterPro" id="IPR006507">
    <property type="entry name" value="UPF0283"/>
</dbReference>
<comment type="caution">
    <text evidence="9">The sequence shown here is derived from an EMBL/GenBank/DDBJ whole genome shotgun (WGS) entry which is preliminary data.</text>
</comment>
<keyword evidence="6 8" id="KW-1133">Transmembrane helix</keyword>
<keyword evidence="10" id="KW-1185">Reference proteome</keyword>
<keyword evidence="3" id="KW-1003">Cell membrane</keyword>
<sequence>MTDAPKSRPRAFRLDELAPGETRDFVLEERPDAYEAEAALLIGDPGERATEEAQARGFLRGASFGWGGLLLSSIGGLIAFAFGLWLDQLVESLFTRSAALGFIGLGLAGLALLALAALVGREARAIFRQRKVALLHKALALAHETDDREMARAKVGELAALYDGRPALAAARAHLADLRGEIVDGRDLIDIAERRLMPSLDAAARQEIAGAAKRVSLVSAISPRATIDMIFVAGQALRLIRRISEIYGGRPGMLGAWRLARAVGSHLAITGGMAFTDGLAQQIIGHGLAARISARLGEGVVNGTLTARIGLSAISVCRPMPFFAEKSPSLRDVAPFLFSDPAKDEGVKR</sequence>